<dbReference type="Pfam" id="PF01315">
    <property type="entry name" value="Ald_Xan_dh_C"/>
    <property type="match status" value="1"/>
</dbReference>
<dbReference type="Pfam" id="PF20256">
    <property type="entry name" value="MoCoBD_2"/>
    <property type="match status" value="1"/>
</dbReference>
<reference evidence="2 3" key="1">
    <citation type="submission" date="2007-08" db="EMBL/GenBank/DDBJ databases">
        <authorList>
            <person name="Fulton L."/>
            <person name="Clifton S."/>
            <person name="Fulton B."/>
            <person name="Xu J."/>
            <person name="Minx P."/>
            <person name="Pepin K.H."/>
            <person name="Johnson M."/>
            <person name="Thiruvilangam P."/>
            <person name="Bhonagiri V."/>
            <person name="Nash W.E."/>
            <person name="Mardis E.R."/>
            <person name="Wilson R.K."/>
        </authorList>
    </citation>
    <scope>NUCLEOTIDE SEQUENCE [LARGE SCALE GENOMIC DNA]</scope>
    <source>
        <strain evidence="3">ATCC BAA-613 / DSM 15670 / CCUG 46953 / JCM 12243 / WAL 16351</strain>
    </source>
</reference>
<protein>
    <recommendedName>
        <fullName evidence="1">Aldehyde oxidase/xanthine dehydrogenase a/b hammerhead domain-containing protein</fullName>
    </recommendedName>
</protein>
<comment type="caution">
    <text evidence="2">The sequence shown here is derived from an EMBL/GenBank/DDBJ whole genome shotgun (WGS) entry which is preliminary data.</text>
</comment>
<dbReference type="InterPro" id="IPR037165">
    <property type="entry name" value="AldOxase/xan_DH_Mopterin-bd_sf"/>
</dbReference>
<dbReference type="PaxDb" id="411902-CLOBOL_02056"/>
<dbReference type="HOGENOM" id="CLU_001681_2_1_9"/>
<organism evidence="2 3">
    <name type="scientific">Enterocloster bolteae (strain ATCC BAA-613 / DSM 15670 / CCUG 46953 / JCM 12243 / WAL 16351)</name>
    <name type="common">Clostridium bolteae</name>
    <dbReference type="NCBI Taxonomy" id="411902"/>
    <lineage>
        <taxon>Bacteria</taxon>
        <taxon>Bacillati</taxon>
        <taxon>Bacillota</taxon>
        <taxon>Clostridia</taxon>
        <taxon>Lachnospirales</taxon>
        <taxon>Lachnospiraceae</taxon>
        <taxon>Enterocloster</taxon>
    </lineage>
</organism>
<dbReference type="AlphaFoldDB" id="A8RMY9"/>
<reference evidence="2 3" key="2">
    <citation type="submission" date="2007-09" db="EMBL/GenBank/DDBJ databases">
        <title>Draft genome sequence of Clostridium bolteae (ATCC BAA-613).</title>
        <authorList>
            <person name="Sudarsanam P."/>
            <person name="Ley R."/>
            <person name="Guruge J."/>
            <person name="Turnbaugh P.J."/>
            <person name="Mahowald M."/>
            <person name="Liep D."/>
            <person name="Gordon J."/>
        </authorList>
    </citation>
    <scope>NUCLEOTIDE SEQUENCE [LARGE SCALE GENOMIC DNA]</scope>
    <source>
        <strain evidence="3">ATCC BAA-613 / DSM 15670 / CCUG 46953 / JCM 12243 / WAL 16351</strain>
    </source>
</reference>
<dbReference type="GO" id="GO:0005506">
    <property type="term" value="F:iron ion binding"/>
    <property type="evidence" value="ECO:0007669"/>
    <property type="project" value="InterPro"/>
</dbReference>
<evidence type="ECO:0000313" key="2">
    <source>
        <dbReference type="EMBL" id="EDP17479.1"/>
    </source>
</evidence>
<dbReference type="InterPro" id="IPR036856">
    <property type="entry name" value="Ald_Oxase/Xan_DH_a/b_sf"/>
</dbReference>
<dbReference type="Proteomes" id="UP000005396">
    <property type="component" value="Unassembled WGS sequence"/>
</dbReference>
<dbReference type="SMART" id="SM01008">
    <property type="entry name" value="Ald_Xan_dh_C"/>
    <property type="match status" value="1"/>
</dbReference>
<proteinExistence type="predicted"/>
<dbReference type="Gene3D" id="3.30.365.10">
    <property type="entry name" value="Aldehyde oxidase/xanthine dehydrogenase, molybdopterin binding domain"/>
    <property type="match status" value="4"/>
</dbReference>
<sequence length="787" mass="85190">MTLNESCIGQRYIRPDSISKVTGYAKFTADLLAGRTDVLVAKVRRIDCARARIKSIDTGEAKKVPGVVAVLTAGDLKDGSGYGYILKDKPVLAKDEIICDCDPVAFVAAETEEAAYRAVNLIKVEYDALPFETDPLKNMLPGAEQVRKEYGSHHCGNVSNDVRVAKGGMEEAASKTVIEITADFRTPMVEHTALERDIAFAEPDAVNGGLTFYCPVQNVHGMREGLCEALHLPVSRIRVVSPLVGGGFGGKECSSVDCGVAAGILALCTGRAVVYEMTREEMFRYTSKRHRSYIKYKIGVDTHGCMTGMWSEAIFDKGAYKSVDVIPHRSALLSGGPYVIPAVDVRNRSIYTNHVYGGAFRGLGAPQQYYALECAMDDMARTIGMDPVEFRLKNLIKEGSETIFSQQMSKSDAAGIRECIEKVRQELEWDKPLDCSDPYKKRGRGIACYMYGTGSSFPKDAGHVYLELNLDGSLNVNLAQNEMGQGLITAMSQIAAQAMGVSIEYVNVGISDSMCGPEAGPTSASRATVFQGNAIIAGCRSLKKRILDVAADMLEADAHELTIKNSEIFSEKEPDKKVTLKSAAARARVSQVSLAQVGNWYPPMTEKDPENLNQTTRWTTFAYGAHGVLVEVDTRNGMITVCRSVQATDVGKAINPDTVEGQMDGGAAQAIGWALMEECFLRHGLVKETSLHEYLIPTALDVPSLESIIVESGSESGPFGAKGVGEPTILGGAPAIRNAVLDATGLAMYEIPMTPVRVMEALERAETASAAEKKPFFRVPLQCGLWD</sequence>
<dbReference type="SUPFAM" id="SSF54665">
    <property type="entry name" value="CO dehydrogenase molybdoprotein N-domain-like"/>
    <property type="match status" value="1"/>
</dbReference>
<dbReference type="Gene3D" id="3.90.1170.50">
    <property type="entry name" value="Aldehyde oxidase/xanthine dehydrogenase, a/b hammerhead"/>
    <property type="match status" value="1"/>
</dbReference>
<dbReference type="PANTHER" id="PTHR11908">
    <property type="entry name" value="XANTHINE DEHYDROGENASE"/>
    <property type="match status" value="1"/>
</dbReference>
<dbReference type="EMBL" id="ABCC02000022">
    <property type="protein sequence ID" value="EDP17479.1"/>
    <property type="molecule type" value="Genomic_DNA"/>
</dbReference>
<evidence type="ECO:0000259" key="1">
    <source>
        <dbReference type="SMART" id="SM01008"/>
    </source>
</evidence>
<dbReference type="InterPro" id="IPR016208">
    <property type="entry name" value="Ald_Oxase/xanthine_DH-like"/>
</dbReference>
<accession>A8RMY9</accession>
<dbReference type="InterPro" id="IPR000674">
    <property type="entry name" value="Ald_Oxase/Xan_DH_a/b"/>
</dbReference>
<dbReference type="RefSeq" id="WP_002565979.1">
    <property type="nucleotide sequence ID" value="NZ_DS480679.1"/>
</dbReference>
<dbReference type="Pfam" id="PF02738">
    <property type="entry name" value="MoCoBD_1"/>
    <property type="match status" value="1"/>
</dbReference>
<feature type="domain" description="Aldehyde oxidase/xanthine dehydrogenase a/b hammerhead" evidence="1">
    <location>
        <begin position="22"/>
        <end position="130"/>
    </location>
</feature>
<evidence type="ECO:0000313" key="3">
    <source>
        <dbReference type="Proteomes" id="UP000005396"/>
    </source>
</evidence>
<dbReference type="PANTHER" id="PTHR11908:SF157">
    <property type="entry name" value="XANTHINE DEHYDROGENASE SUBUNIT D-RELATED"/>
    <property type="match status" value="1"/>
</dbReference>
<gene>
    <name evidence="2" type="ORF">CLOBOL_02056</name>
</gene>
<dbReference type="InterPro" id="IPR046867">
    <property type="entry name" value="AldOxase/xan_DH_MoCoBD2"/>
</dbReference>
<name>A8RMY9_ENTBW</name>
<dbReference type="eggNOG" id="COG1529">
    <property type="taxonomic scope" value="Bacteria"/>
</dbReference>
<dbReference type="InterPro" id="IPR008274">
    <property type="entry name" value="AldOxase/xan_DH_MoCoBD1"/>
</dbReference>
<dbReference type="GO" id="GO:0016491">
    <property type="term" value="F:oxidoreductase activity"/>
    <property type="evidence" value="ECO:0007669"/>
    <property type="project" value="InterPro"/>
</dbReference>
<dbReference type="SUPFAM" id="SSF56003">
    <property type="entry name" value="Molybdenum cofactor-binding domain"/>
    <property type="match status" value="1"/>
</dbReference>